<name>A0ACB9TYR0_HOLOL</name>
<organism evidence="1 2">
    <name type="scientific">Holotrichia oblita</name>
    <name type="common">Chafer beetle</name>
    <dbReference type="NCBI Taxonomy" id="644536"/>
    <lineage>
        <taxon>Eukaryota</taxon>
        <taxon>Metazoa</taxon>
        <taxon>Ecdysozoa</taxon>
        <taxon>Arthropoda</taxon>
        <taxon>Hexapoda</taxon>
        <taxon>Insecta</taxon>
        <taxon>Pterygota</taxon>
        <taxon>Neoptera</taxon>
        <taxon>Endopterygota</taxon>
        <taxon>Coleoptera</taxon>
        <taxon>Polyphaga</taxon>
        <taxon>Scarabaeiformia</taxon>
        <taxon>Scarabaeidae</taxon>
        <taxon>Melolonthinae</taxon>
        <taxon>Holotrichia</taxon>
    </lineage>
</organism>
<evidence type="ECO:0000313" key="2">
    <source>
        <dbReference type="Proteomes" id="UP001056778"/>
    </source>
</evidence>
<protein>
    <submittedName>
        <fullName evidence="1">Magnesium-dependent phosphatase 1 mdp1</fullName>
    </submittedName>
</protein>
<keyword evidence="2" id="KW-1185">Reference proteome</keyword>
<comment type="caution">
    <text evidence="1">The sequence shown here is derived from an EMBL/GenBank/DDBJ whole genome shotgun (WGS) entry which is preliminary data.</text>
</comment>
<sequence length="192" mass="22333">MRTSKMAQAKLIVFDLDYTLWPFWVDTHVTPPFKKGTLIFNIKSLVLILNRNIVVFINFSRNGDIVDAYDEKIRCYPQAPQVLNKLHVEGYVLGVASRTSEIEGANQLLKLFDWEKYFTYKEIYPGCKITHFTRIQSKSGIDFNKMIFFDDEHRNIHDLNYKGVVSILVKNGITDKVINEGLMEFSQKRSSK</sequence>
<reference evidence="1" key="1">
    <citation type="submission" date="2022-04" db="EMBL/GenBank/DDBJ databases">
        <title>Chromosome-scale genome assembly of Holotrichia oblita Faldermann.</title>
        <authorList>
            <person name="Rongchong L."/>
        </authorList>
    </citation>
    <scope>NUCLEOTIDE SEQUENCE</scope>
    <source>
        <strain evidence="1">81SQS9</strain>
    </source>
</reference>
<gene>
    <name evidence="1" type="ORF">MML48_1g19433</name>
</gene>
<dbReference type="Proteomes" id="UP001056778">
    <property type="component" value="Chromosome 1"/>
</dbReference>
<proteinExistence type="predicted"/>
<dbReference type="EMBL" id="CM043015">
    <property type="protein sequence ID" value="KAI4471715.1"/>
    <property type="molecule type" value="Genomic_DNA"/>
</dbReference>
<accession>A0ACB9TYR0</accession>
<evidence type="ECO:0000313" key="1">
    <source>
        <dbReference type="EMBL" id="KAI4471715.1"/>
    </source>
</evidence>